<dbReference type="Gene3D" id="3.40.640.10">
    <property type="entry name" value="Type I PLP-dependent aspartate aminotransferase-like (Major domain)"/>
    <property type="match status" value="1"/>
</dbReference>
<dbReference type="GO" id="GO:0003700">
    <property type="term" value="F:DNA-binding transcription factor activity"/>
    <property type="evidence" value="ECO:0007669"/>
    <property type="project" value="InterPro"/>
</dbReference>
<proteinExistence type="inferred from homology"/>
<evidence type="ECO:0000256" key="4">
    <source>
        <dbReference type="ARBA" id="ARBA00023125"/>
    </source>
</evidence>
<dbReference type="SMART" id="SM00345">
    <property type="entry name" value="HTH_GNTR"/>
    <property type="match status" value="1"/>
</dbReference>
<dbReference type="EC" id="2.6.1.1" evidence="7"/>
<dbReference type="InterPro" id="IPR004839">
    <property type="entry name" value="Aminotransferase_I/II_large"/>
</dbReference>
<dbReference type="CDD" id="cd07377">
    <property type="entry name" value="WHTH_GntR"/>
    <property type="match status" value="1"/>
</dbReference>
<keyword evidence="2" id="KW-0663">Pyridoxal phosphate</keyword>
<protein>
    <submittedName>
        <fullName evidence="7">Transcriptional regulator, GntR family domain / Aspartate aminotransferase</fullName>
        <ecNumber evidence="7">2.6.1.1</ecNumber>
    </submittedName>
</protein>
<feature type="domain" description="HTH gntR-type" evidence="6">
    <location>
        <begin position="15"/>
        <end position="83"/>
    </location>
</feature>
<dbReference type="GO" id="GO:0004069">
    <property type="term" value="F:L-aspartate:2-oxoglutarate aminotransferase activity"/>
    <property type="evidence" value="ECO:0007669"/>
    <property type="project" value="UniProtKB-EC"/>
</dbReference>
<keyword evidence="7" id="KW-0808">Transferase</keyword>
<dbReference type="EMBL" id="CADCTN010000076">
    <property type="protein sequence ID" value="CAA9232630.1"/>
    <property type="molecule type" value="Genomic_DNA"/>
</dbReference>
<dbReference type="InterPro" id="IPR036388">
    <property type="entry name" value="WH-like_DNA-bd_sf"/>
</dbReference>
<dbReference type="Pfam" id="PF00392">
    <property type="entry name" value="GntR"/>
    <property type="match status" value="1"/>
</dbReference>
<dbReference type="PROSITE" id="PS50949">
    <property type="entry name" value="HTH_GNTR"/>
    <property type="match status" value="1"/>
</dbReference>
<comment type="similarity">
    <text evidence="1">In the C-terminal section; belongs to the class-I pyridoxal-phosphate-dependent aminotransferase family.</text>
</comment>
<evidence type="ECO:0000256" key="3">
    <source>
        <dbReference type="ARBA" id="ARBA00023015"/>
    </source>
</evidence>
<evidence type="ECO:0000256" key="2">
    <source>
        <dbReference type="ARBA" id="ARBA00022898"/>
    </source>
</evidence>
<organism evidence="7">
    <name type="scientific">uncultured Blastococcus sp</name>
    <dbReference type="NCBI Taxonomy" id="217144"/>
    <lineage>
        <taxon>Bacteria</taxon>
        <taxon>Bacillati</taxon>
        <taxon>Actinomycetota</taxon>
        <taxon>Actinomycetes</taxon>
        <taxon>Geodermatophilales</taxon>
        <taxon>Geodermatophilaceae</taxon>
        <taxon>Blastococcus</taxon>
        <taxon>environmental samples</taxon>
    </lineage>
</organism>
<keyword evidence="5" id="KW-0804">Transcription</keyword>
<dbReference type="InterPro" id="IPR015421">
    <property type="entry name" value="PyrdxlP-dep_Trfase_major"/>
</dbReference>
<dbReference type="AlphaFoldDB" id="A0A6J4HSC3"/>
<name>A0A6J4HSC3_9ACTN</name>
<dbReference type="CDD" id="cd00609">
    <property type="entry name" value="AAT_like"/>
    <property type="match status" value="1"/>
</dbReference>
<keyword evidence="7" id="KW-0032">Aminotransferase</keyword>
<sequence length="487" mass="51446">MGPVLLLELDDSHGSTLAARVTGAIRQAITGGRLPPGARLPSSRSLATDLGLSRGVVVAAYARLADEGFLVSRPGSATRVSDIYPVPAAPKAVSSPADASGLVAIDLRPGPPDLAAFPRAAWLRAIRSTLSEIADSDLGYVSPWGTDTLRSALAGYLARVRGADVTPETIVVVNGVTQGLTLLVRVLRAAGHRQLAVESPSNAAQRGVLSSHGLSMVDVPVDEDGVDVEALARTHCRAVLVTPAHQFPRGTQLSSERRAALVRWAEDVDGVILEDDYDSDFRYERLPMSSLQGLAPTRVALIGSVSKTLAPGLRLGWVAPPPALVDALRATKRNDDFGGSVIEQHALACLLTSGEYDGHLRMLRRRYRGRRDALLAAVARELPDWPVTGVAAGLHLLIEPPAEVDEAALVRQAAVRGLLIQGTGRMYGTLPPHPGIVLSYARGPVSMFYEGMRRLAEAAGHAVAGAPAIDAGRRRPGHASGTAEDYF</sequence>
<gene>
    <name evidence="7" type="ORF">AVDCRST_MAG52-1185</name>
</gene>
<dbReference type="GO" id="GO:0003677">
    <property type="term" value="F:DNA binding"/>
    <property type="evidence" value="ECO:0007669"/>
    <property type="project" value="UniProtKB-KW"/>
</dbReference>
<evidence type="ECO:0000313" key="7">
    <source>
        <dbReference type="EMBL" id="CAA9232630.1"/>
    </source>
</evidence>
<dbReference type="PANTHER" id="PTHR46577:SF1">
    <property type="entry name" value="HTH-TYPE TRANSCRIPTIONAL REGULATORY PROTEIN GABR"/>
    <property type="match status" value="1"/>
</dbReference>
<dbReference type="Pfam" id="PF00155">
    <property type="entry name" value="Aminotran_1_2"/>
    <property type="match status" value="1"/>
</dbReference>
<dbReference type="InterPro" id="IPR000524">
    <property type="entry name" value="Tscrpt_reg_HTH_GntR"/>
</dbReference>
<dbReference type="SUPFAM" id="SSF46785">
    <property type="entry name" value="Winged helix' DNA-binding domain"/>
    <property type="match status" value="1"/>
</dbReference>
<dbReference type="Gene3D" id="1.10.10.10">
    <property type="entry name" value="Winged helix-like DNA-binding domain superfamily/Winged helix DNA-binding domain"/>
    <property type="match status" value="1"/>
</dbReference>
<dbReference type="InterPro" id="IPR015424">
    <property type="entry name" value="PyrdxlP-dep_Trfase"/>
</dbReference>
<evidence type="ECO:0000256" key="1">
    <source>
        <dbReference type="ARBA" id="ARBA00005384"/>
    </source>
</evidence>
<dbReference type="InterPro" id="IPR051446">
    <property type="entry name" value="HTH_trans_reg/aminotransferase"/>
</dbReference>
<dbReference type="InterPro" id="IPR036390">
    <property type="entry name" value="WH_DNA-bd_sf"/>
</dbReference>
<keyword evidence="4" id="KW-0238">DNA-binding</keyword>
<evidence type="ECO:0000259" key="6">
    <source>
        <dbReference type="PROSITE" id="PS50949"/>
    </source>
</evidence>
<dbReference type="GO" id="GO:0030170">
    <property type="term" value="F:pyridoxal phosphate binding"/>
    <property type="evidence" value="ECO:0007669"/>
    <property type="project" value="InterPro"/>
</dbReference>
<dbReference type="PANTHER" id="PTHR46577">
    <property type="entry name" value="HTH-TYPE TRANSCRIPTIONAL REGULATORY PROTEIN GABR"/>
    <property type="match status" value="1"/>
</dbReference>
<dbReference type="SUPFAM" id="SSF53383">
    <property type="entry name" value="PLP-dependent transferases"/>
    <property type="match status" value="1"/>
</dbReference>
<accession>A0A6J4HSC3</accession>
<keyword evidence="3" id="KW-0805">Transcription regulation</keyword>
<evidence type="ECO:0000256" key="5">
    <source>
        <dbReference type="ARBA" id="ARBA00023163"/>
    </source>
</evidence>
<reference evidence="7" key="1">
    <citation type="submission" date="2020-02" db="EMBL/GenBank/DDBJ databases">
        <authorList>
            <person name="Meier V. D."/>
        </authorList>
    </citation>
    <scope>NUCLEOTIDE SEQUENCE</scope>
    <source>
        <strain evidence="7">AVDCRST_MAG52</strain>
    </source>
</reference>